<dbReference type="PROSITE" id="PS51318">
    <property type="entry name" value="TAT"/>
    <property type="match status" value="1"/>
</dbReference>
<feature type="region of interest" description="Disordered" evidence="1">
    <location>
        <begin position="287"/>
        <end position="324"/>
    </location>
</feature>
<gene>
    <name evidence="2" type="ordered locus">MLP_25420</name>
</gene>
<dbReference type="EMBL" id="AP012204">
    <property type="protein sequence ID" value="BAK35556.1"/>
    <property type="molecule type" value="Genomic_DNA"/>
</dbReference>
<sequence>MSHIDRDQPSDPPEHADPGQDAAVLRRRQLLRHSALLVGVAGVGTAIAAAPKQAAAADGDNLLLGENNAATSTTNVSINQPVGSNNPTLALRNGSGPSLSLQPLAADFPGAMELGEIANTELGPIIGVDSELGLATTYLATGIDLADLPTPYPLPVPVRLLDTRTAGGRARVLRTSSGAWDSTFRLKSGAWIDVEAVVVTGEYETPGAWVNIVSVSSQANGNLAVYPPGAYPGTSTLNFTKGVTLANGAFVGTGIVAGRYAIRIRASKPTHVVLDLTGLVIKGTAPTPTAGKASGQAKKRSSNAKLKRRLRSSLAERLRSNLER</sequence>
<dbReference type="KEGG" id="mph:MLP_25420"/>
<evidence type="ECO:0000256" key="1">
    <source>
        <dbReference type="SAM" id="MobiDB-lite"/>
    </source>
</evidence>
<evidence type="ECO:0000313" key="2">
    <source>
        <dbReference type="EMBL" id="BAK35556.1"/>
    </source>
</evidence>
<protein>
    <submittedName>
        <fullName evidence="2">Uncharacterized protein</fullName>
    </submittedName>
</protein>
<reference evidence="2 3" key="1">
    <citation type="submission" date="2011-05" db="EMBL/GenBank/DDBJ databases">
        <title>Whole genome sequence of Microlunatus phosphovorus NM-1.</title>
        <authorList>
            <person name="Hosoyama A."/>
            <person name="Sasaki K."/>
            <person name="Harada T."/>
            <person name="Igarashi R."/>
            <person name="Kawakoshi A."/>
            <person name="Sasagawa M."/>
            <person name="Fukada J."/>
            <person name="Nakamura S."/>
            <person name="Katano Y."/>
            <person name="Hanada S."/>
            <person name="Kamagata Y."/>
            <person name="Nakamura N."/>
            <person name="Yamazaki S."/>
            <person name="Fujita N."/>
        </authorList>
    </citation>
    <scope>NUCLEOTIDE SEQUENCE [LARGE SCALE GENOMIC DNA]</scope>
    <source>
        <strain evidence="3">ATCC 700054 / DSM 10555 / JCM 9379 / NBRC 101784 / NCIMB 13414 / VKM Ac-1990 / NM-1</strain>
    </source>
</reference>
<proteinExistence type="predicted"/>
<dbReference type="OrthoDB" id="3360185at2"/>
<dbReference type="HOGENOM" id="CLU_857406_0_0_11"/>
<feature type="compositionally biased region" description="Basic residues" evidence="1">
    <location>
        <begin position="297"/>
        <end position="311"/>
    </location>
</feature>
<dbReference type="RefSeq" id="WP_013863425.1">
    <property type="nucleotide sequence ID" value="NC_015635.1"/>
</dbReference>
<feature type="compositionally biased region" description="Basic and acidic residues" evidence="1">
    <location>
        <begin position="314"/>
        <end position="324"/>
    </location>
</feature>
<dbReference type="AlphaFoldDB" id="F5XGS4"/>
<keyword evidence="3" id="KW-1185">Reference proteome</keyword>
<dbReference type="InterPro" id="IPR006311">
    <property type="entry name" value="TAT_signal"/>
</dbReference>
<name>F5XGS4_MICPN</name>
<dbReference type="Proteomes" id="UP000007947">
    <property type="component" value="Chromosome"/>
</dbReference>
<evidence type="ECO:0000313" key="3">
    <source>
        <dbReference type="Proteomes" id="UP000007947"/>
    </source>
</evidence>
<organism evidence="2 3">
    <name type="scientific">Microlunatus phosphovorus (strain ATCC 700054 / DSM 10555 / JCM 9379 / NBRC 101784 / NCIMB 13414 / VKM Ac-1990 / NM-1)</name>
    <dbReference type="NCBI Taxonomy" id="1032480"/>
    <lineage>
        <taxon>Bacteria</taxon>
        <taxon>Bacillati</taxon>
        <taxon>Actinomycetota</taxon>
        <taxon>Actinomycetes</taxon>
        <taxon>Propionibacteriales</taxon>
        <taxon>Propionibacteriaceae</taxon>
        <taxon>Microlunatus</taxon>
    </lineage>
</organism>
<dbReference type="STRING" id="1032480.MLP_25420"/>
<accession>F5XGS4</accession>